<organism evidence="2 3">
    <name type="scientific">Inhella inkyongensis</name>
    <dbReference type="NCBI Taxonomy" id="392593"/>
    <lineage>
        <taxon>Bacteria</taxon>
        <taxon>Pseudomonadati</taxon>
        <taxon>Pseudomonadota</taxon>
        <taxon>Betaproteobacteria</taxon>
        <taxon>Burkholderiales</taxon>
        <taxon>Sphaerotilaceae</taxon>
        <taxon>Inhella</taxon>
    </lineage>
</organism>
<evidence type="ECO:0000313" key="2">
    <source>
        <dbReference type="EMBL" id="MBB5203413.1"/>
    </source>
</evidence>
<proteinExistence type="predicted"/>
<dbReference type="Pfam" id="PF13460">
    <property type="entry name" value="NAD_binding_10"/>
    <property type="match status" value="1"/>
</dbReference>
<comment type="caution">
    <text evidence="2">The sequence shown here is derived from an EMBL/GenBank/DDBJ whole genome shotgun (WGS) entry which is preliminary data.</text>
</comment>
<dbReference type="InterPro" id="IPR016040">
    <property type="entry name" value="NAD(P)-bd_dom"/>
</dbReference>
<dbReference type="PANTHER" id="PTHR14097:SF7">
    <property type="entry name" value="OXIDOREDUCTASE HTATIP2"/>
    <property type="match status" value="1"/>
</dbReference>
<dbReference type="SUPFAM" id="SSF51735">
    <property type="entry name" value="NAD(P)-binding Rossmann-fold domains"/>
    <property type="match status" value="1"/>
</dbReference>
<evidence type="ECO:0000313" key="3">
    <source>
        <dbReference type="Proteomes" id="UP000554837"/>
    </source>
</evidence>
<name>A0A840S0W3_9BURK</name>
<dbReference type="AlphaFoldDB" id="A0A840S0W3"/>
<dbReference type="PANTHER" id="PTHR14097">
    <property type="entry name" value="OXIDOREDUCTASE HTATIP2"/>
    <property type="match status" value="1"/>
</dbReference>
<dbReference type="RefSeq" id="WP_138857529.1">
    <property type="nucleotide sequence ID" value="NZ_CP040709.1"/>
</dbReference>
<dbReference type="Proteomes" id="UP000554837">
    <property type="component" value="Unassembled WGS sequence"/>
</dbReference>
<protein>
    <submittedName>
        <fullName evidence="2">Uncharacterized protein YbjT (DUF2867 family)</fullName>
    </submittedName>
</protein>
<accession>A0A840S0W3</accession>
<dbReference type="EMBL" id="JACHHO010000001">
    <property type="protein sequence ID" value="MBB5203413.1"/>
    <property type="molecule type" value="Genomic_DNA"/>
</dbReference>
<evidence type="ECO:0000259" key="1">
    <source>
        <dbReference type="Pfam" id="PF13460"/>
    </source>
</evidence>
<gene>
    <name evidence="2" type="ORF">HNQ51_000706</name>
</gene>
<dbReference type="OrthoDB" id="9798632at2"/>
<dbReference type="InterPro" id="IPR036291">
    <property type="entry name" value="NAD(P)-bd_dom_sf"/>
</dbReference>
<keyword evidence="3" id="KW-1185">Reference proteome</keyword>
<sequence>MRSAARRVLLAGGSGLIGRELLARLLADPRCTELHALLRRRPADWPEHPKLRTQIVDFAVLPALPPLDDAYIALGSTIKQAGSEAAFRAVDFDAVLAVARAARAAGMRRLMVVSALGADAGSRVFYNRVKGEAEQALQALGFERLVLARPSLLLGDRAALGQPIRRLEHLAATVLKPLLRVVPGAVRPIAAADVAAALHAAAWVKAPGLRVLESSAMQAAARE</sequence>
<feature type="domain" description="NAD(P)-binding" evidence="1">
    <location>
        <begin position="12"/>
        <end position="140"/>
    </location>
</feature>
<dbReference type="Gene3D" id="3.40.50.720">
    <property type="entry name" value="NAD(P)-binding Rossmann-like Domain"/>
    <property type="match status" value="1"/>
</dbReference>
<reference evidence="2 3" key="1">
    <citation type="submission" date="2020-08" db="EMBL/GenBank/DDBJ databases">
        <title>Genomic Encyclopedia of Type Strains, Phase IV (KMG-IV): sequencing the most valuable type-strain genomes for metagenomic binning, comparative biology and taxonomic classification.</title>
        <authorList>
            <person name="Goeker M."/>
        </authorList>
    </citation>
    <scope>NUCLEOTIDE SEQUENCE [LARGE SCALE GENOMIC DNA]</scope>
    <source>
        <strain evidence="2 3">DSM 23958</strain>
    </source>
</reference>